<dbReference type="Gene3D" id="3.40.50.1000">
    <property type="entry name" value="HAD superfamily/HAD-like"/>
    <property type="match status" value="1"/>
</dbReference>
<keyword evidence="4" id="KW-0460">Magnesium</keyword>
<dbReference type="Proteomes" id="UP000242301">
    <property type="component" value="Unassembled WGS sequence"/>
</dbReference>
<dbReference type="Pfam" id="PF00702">
    <property type="entry name" value="Hydrolase"/>
    <property type="match status" value="1"/>
</dbReference>
<evidence type="ECO:0000313" key="5">
    <source>
        <dbReference type="EMBL" id="CRK85950.1"/>
    </source>
</evidence>
<dbReference type="InterPro" id="IPR036412">
    <property type="entry name" value="HAD-like_sf"/>
</dbReference>
<dbReference type="EC" id="3.1.3.-" evidence="5"/>
<dbReference type="Gene3D" id="1.20.120.1600">
    <property type="match status" value="1"/>
</dbReference>
<dbReference type="SFLD" id="SFLDG01129">
    <property type="entry name" value="C1.5:_HAD__Beta-PGM__Phosphata"/>
    <property type="match status" value="1"/>
</dbReference>
<dbReference type="SUPFAM" id="SSF56784">
    <property type="entry name" value="HAD-like"/>
    <property type="match status" value="1"/>
</dbReference>
<gene>
    <name evidence="5" type="primary">yigB</name>
    <name evidence="5" type="ORF">SOFFGTOCOR_0544</name>
</gene>
<evidence type="ECO:0000256" key="3">
    <source>
        <dbReference type="ARBA" id="ARBA00022801"/>
    </source>
</evidence>
<dbReference type="SFLD" id="SFLDS00003">
    <property type="entry name" value="Haloacid_Dehalogenase"/>
    <property type="match status" value="1"/>
</dbReference>
<proteinExistence type="predicted"/>
<reference evidence="6" key="1">
    <citation type="submission" date="2015-05" db="EMBL/GenBank/DDBJ databases">
        <authorList>
            <person name="Manzano-Marin A."/>
        </authorList>
    </citation>
    <scope>NUCLEOTIDE SEQUENCE [LARGE SCALE GENOMIC DNA]</scope>
    <source>
        <strain evidence="6">officinalis</strain>
    </source>
</reference>
<dbReference type="NCBIfam" id="TIGR01549">
    <property type="entry name" value="HAD-SF-IA-v1"/>
    <property type="match status" value="1"/>
</dbReference>
<dbReference type="STRING" id="1715285.SOFFGTOCOR_0544"/>
<dbReference type="GO" id="GO:0016787">
    <property type="term" value="F:hydrolase activity"/>
    <property type="evidence" value="ECO:0007669"/>
    <property type="project" value="UniProtKB-KW"/>
</dbReference>
<sequence length="239" mass="27939">MHFYRLLSPIKAITFDLDGTLYDNNNVINKSEEEVLLFIRKYDHCFNNFSKNDLSIFRKLVEKQNPEIYHNITKWRRLSVETMLYHYGFNNKELKKAADKIMAHFMYWRNKINISESTHKILTKLVKKIPLGAITNGNVDTKACGLDKYFQFVLKAGTDGRLKPFNDMYKLAIDRLNIESKFVLHVGDNLFTDIEGAINSNMQACWINTNKINLIKTKNINVLPHVEIYNLKSLLCIIK</sequence>
<keyword evidence="6" id="KW-1185">Reference proteome</keyword>
<accession>A0A0M6W849</accession>
<evidence type="ECO:0000256" key="1">
    <source>
        <dbReference type="ARBA" id="ARBA00001946"/>
    </source>
</evidence>
<dbReference type="NCBIfam" id="NF008018">
    <property type="entry name" value="PRK10748.1"/>
    <property type="match status" value="1"/>
</dbReference>
<dbReference type="GO" id="GO:0046872">
    <property type="term" value="F:metal ion binding"/>
    <property type="evidence" value="ECO:0007669"/>
    <property type="project" value="UniProtKB-KW"/>
</dbReference>
<evidence type="ECO:0000313" key="6">
    <source>
        <dbReference type="Proteomes" id="UP000242301"/>
    </source>
</evidence>
<dbReference type="PANTHER" id="PTHR46470">
    <property type="entry name" value="N-ACYLNEURAMINATE-9-PHOSPHATASE"/>
    <property type="match status" value="1"/>
</dbReference>
<protein>
    <submittedName>
        <fullName evidence="5">Flavin mononucleotide phosphatase YigB</fullName>
        <ecNumber evidence="5">3.1.3.-</ecNumber>
    </submittedName>
</protein>
<dbReference type="InterPro" id="IPR023214">
    <property type="entry name" value="HAD_sf"/>
</dbReference>
<dbReference type="GO" id="GO:0009231">
    <property type="term" value="P:riboflavin biosynthetic process"/>
    <property type="evidence" value="ECO:0007669"/>
    <property type="project" value="TreeGrafter"/>
</dbReference>
<dbReference type="InterPro" id="IPR006439">
    <property type="entry name" value="HAD-SF_hydro_IA"/>
</dbReference>
<dbReference type="AlphaFoldDB" id="A0A0M6W849"/>
<dbReference type="PANTHER" id="PTHR46470:SF4">
    <property type="entry name" value="5-AMINO-6-(5-PHOSPHO-D-RIBITYLAMINO)URACIL PHOSPHATASE YIGB"/>
    <property type="match status" value="1"/>
</dbReference>
<comment type="cofactor">
    <cofactor evidence="1">
        <name>Mg(2+)</name>
        <dbReference type="ChEBI" id="CHEBI:18420"/>
    </cofactor>
</comment>
<dbReference type="InterPro" id="IPR051400">
    <property type="entry name" value="HAD-like_hydrolase"/>
</dbReference>
<dbReference type="PRINTS" id="PR00413">
    <property type="entry name" value="HADHALOGNASE"/>
</dbReference>
<keyword evidence="3 5" id="KW-0378">Hydrolase</keyword>
<organism evidence="5 6">
    <name type="scientific">Candidatus Providencia siddallii</name>
    <dbReference type="NCBI Taxonomy" id="1715285"/>
    <lineage>
        <taxon>Bacteria</taxon>
        <taxon>Pseudomonadati</taxon>
        <taxon>Pseudomonadota</taxon>
        <taxon>Gammaproteobacteria</taxon>
        <taxon>Enterobacterales</taxon>
        <taxon>Morganellaceae</taxon>
        <taxon>Providencia</taxon>
    </lineage>
</organism>
<dbReference type="EMBL" id="CVRF01000003">
    <property type="protein sequence ID" value="CRK85950.1"/>
    <property type="molecule type" value="Genomic_DNA"/>
</dbReference>
<keyword evidence="2" id="KW-0479">Metal-binding</keyword>
<name>A0A0M6W849_9GAMM</name>
<evidence type="ECO:0000256" key="4">
    <source>
        <dbReference type="ARBA" id="ARBA00022842"/>
    </source>
</evidence>
<evidence type="ECO:0000256" key="2">
    <source>
        <dbReference type="ARBA" id="ARBA00022723"/>
    </source>
</evidence>